<keyword evidence="1" id="KW-1133">Transmembrane helix</keyword>
<dbReference type="AlphaFoldDB" id="A0A3B1AD11"/>
<keyword evidence="1" id="KW-0472">Membrane</keyword>
<evidence type="ECO:0000259" key="2">
    <source>
        <dbReference type="Pfam" id="PF12158"/>
    </source>
</evidence>
<reference evidence="3" key="1">
    <citation type="submission" date="2018-06" db="EMBL/GenBank/DDBJ databases">
        <authorList>
            <person name="Zhirakovskaya E."/>
        </authorList>
    </citation>
    <scope>NUCLEOTIDE SEQUENCE</scope>
</reference>
<evidence type="ECO:0000313" key="3">
    <source>
        <dbReference type="EMBL" id="VAW97397.1"/>
    </source>
</evidence>
<evidence type="ECO:0000256" key="1">
    <source>
        <dbReference type="SAM" id="Phobius"/>
    </source>
</evidence>
<dbReference type="InterPro" id="IPR021994">
    <property type="entry name" value="DUF3592"/>
</dbReference>
<gene>
    <name evidence="3" type="ORF">MNBD_GAMMA21-2503</name>
</gene>
<feature type="domain" description="DUF3592" evidence="2">
    <location>
        <begin position="86"/>
        <end position="160"/>
    </location>
</feature>
<keyword evidence="1" id="KW-0812">Transmembrane</keyword>
<feature type="transmembrane region" description="Helical" evidence="1">
    <location>
        <begin position="162"/>
        <end position="180"/>
    </location>
</feature>
<dbReference type="EMBL" id="UOFR01000049">
    <property type="protein sequence ID" value="VAW97397.1"/>
    <property type="molecule type" value="Genomic_DNA"/>
</dbReference>
<organism evidence="3">
    <name type="scientific">hydrothermal vent metagenome</name>
    <dbReference type="NCBI Taxonomy" id="652676"/>
    <lineage>
        <taxon>unclassified sequences</taxon>
        <taxon>metagenomes</taxon>
        <taxon>ecological metagenomes</taxon>
    </lineage>
</organism>
<proteinExistence type="predicted"/>
<protein>
    <recommendedName>
        <fullName evidence="2">DUF3592 domain-containing protein</fullName>
    </recommendedName>
</protein>
<name>A0A3B1AD11_9ZZZZ</name>
<accession>A0A3B1AD11</accession>
<feature type="transmembrane region" description="Helical" evidence="1">
    <location>
        <begin position="12"/>
        <end position="32"/>
    </location>
</feature>
<dbReference type="Pfam" id="PF12158">
    <property type="entry name" value="DUF3592"/>
    <property type="match status" value="1"/>
</dbReference>
<feature type="transmembrane region" description="Helical" evidence="1">
    <location>
        <begin position="38"/>
        <end position="58"/>
    </location>
</feature>
<sequence>MKFLLNIALGKSVYTVYFFIIMTAAIILAYYFESKLTINLALSLVSILGIFIIISAVVSSSEAVDSSGWPKIKAKLGICKVSVSGLSVGNTGATTYQPTIQYSFDVNNQTYYGNSYILGERTYNRPAVVRIINDIKSNKDDFTISYNPVDPSMNVVKPGLNAVHYIRALVGAAIAVFTVFELSGWSNYI</sequence>